<proteinExistence type="predicted"/>
<evidence type="ECO:0000313" key="3">
    <source>
        <dbReference type="Proteomes" id="UP000730739"/>
    </source>
</evidence>
<evidence type="ECO:0000313" key="2">
    <source>
        <dbReference type="EMBL" id="MBP2238653.1"/>
    </source>
</evidence>
<protein>
    <submittedName>
        <fullName evidence="2">Uncharacterized protein</fullName>
    </submittedName>
</protein>
<name>A0ABS4R6Z8_9HYPH</name>
<keyword evidence="3" id="KW-1185">Reference proteome</keyword>
<dbReference type="Proteomes" id="UP000730739">
    <property type="component" value="Unassembled WGS sequence"/>
</dbReference>
<sequence length="42" mass="4129">MLGDLGIAAPLALGKPSPSSSSSPADSTSPGFTKPRSMASRP</sequence>
<accession>A0ABS4R6Z8</accession>
<gene>
    <name evidence="2" type="ORF">J2Z31_005194</name>
</gene>
<organism evidence="2 3">
    <name type="scientific">Sinorhizobium kostiense</name>
    <dbReference type="NCBI Taxonomy" id="76747"/>
    <lineage>
        <taxon>Bacteria</taxon>
        <taxon>Pseudomonadati</taxon>
        <taxon>Pseudomonadota</taxon>
        <taxon>Alphaproteobacteria</taxon>
        <taxon>Hyphomicrobiales</taxon>
        <taxon>Rhizobiaceae</taxon>
        <taxon>Sinorhizobium/Ensifer group</taxon>
        <taxon>Sinorhizobium</taxon>
    </lineage>
</organism>
<feature type="compositionally biased region" description="Low complexity" evidence="1">
    <location>
        <begin position="16"/>
        <end position="30"/>
    </location>
</feature>
<evidence type="ECO:0000256" key="1">
    <source>
        <dbReference type="SAM" id="MobiDB-lite"/>
    </source>
</evidence>
<comment type="caution">
    <text evidence="2">The sequence shown here is derived from an EMBL/GenBank/DDBJ whole genome shotgun (WGS) entry which is preliminary data.</text>
</comment>
<dbReference type="EMBL" id="JAGILA010000009">
    <property type="protein sequence ID" value="MBP2238653.1"/>
    <property type="molecule type" value="Genomic_DNA"/>
</dbReference>
<feature type="region of interest" description="Disordered" evidence="1">
    <location>
        <begin position="1"/>
        <end position="42"/>
    </location>
</feature>
<reference evidence="2 3" key="1">
    <citation type="submission" date="2021-03" db="EMBL/GenBank/DDBJ databases">
        <title>Genomic Encyclopedia of Type Strains, Phase IV (KMG-IV): sequencing the most valuable type-strain genomes for metagenomic binning, comparative biology and taxonomic classification.</title>
        <authorList>
            <person name="Goeker M."/>
        </authorList>
    </citation>
    <scope>NUCLEOTIDE SEQUENCE [LARGE SCALE GENOMIC DNA]</scope>
    <source>
        <strain evidence="2 3">DSM 13372</strain>
    </source>
</reference>
<dbReference type="RefSeq" id="WP_268828534.1">
    <property type="nucleotide sequence ID" value="NZ_JAGILA010000009.1"/>
</dbReference>